<dbReference type="InterPro" id="IPR016024">
    <property type="entry name" value="ARM-type_fold"/>
</dbReference>
<feature type="transmembrane region" description="Helical" evidence="3">
    <location>
        <begin position="628"/>
        <end position="652"/>
    </location>
</feature>
<name>A0ABZ2N2N2_9BACI</name>
<dbReference type="Pfam" id="PF10145">
    <property type="entry name" value="PhageMin_Tail"/>
    <property type="match status" value="1"/>
</dbReference>
<evidence type="ECO:0000256" key="1">
    <source>
        <dbReference type="ARBA" id="ARBA00022612"/>
    </source>
</evidence>
<dbReference type="Gene3D" id="1.20.120.20">
    <property type="entry name" value="Apolipoprotein"/>
    <property type="match status" value="2"/>
</dbReference>
<feature type="transmembrane region" description="Helical" evidence="3">
    <location>
        <begin position="680"/>
        <end position="699"/>
    </location>
</feature>
<proteinExistence type="predicted"/>
<evidence type="ECO:0000259" key="4">
    <source>
        <dbReference type="Pfam" id="PF10145"/>
    </source>
</evidence>
<sequence>MQELFDLFGKIGVDTDSVMKEFDKVEKAGQEAATKMERAFDKLSDELKDIDLSVDMDAKGVLKELEKIEKAAAETETELKALDGKVIDIDVQRALKETKKLEQQAKDLAEQIERDMQLGLDVGNAEAELNGVIAQIKKVEAAAKNVDVKIDVDASGAESAANRVVSALEKVEQKAADIQRTLGEAGESIGQLGESAATATAPLAGMGAAAMMAANNTEAAMGQIQAQTGKTKEEAEALTETAKNLWKQGFGETMTDAAKNIAMVTQNMQGLNGQELEQVTAAAMNLEKIFGVGVEESTRAAGIAMTNFGEEGTHVMDVLTVGLQKAGSQGDDLLDTFQEYSPQFAALGMSSQEAMNLLIQGLDAGARNTDVLADSLKEFTIEAEQSGTRVAEGYEMIGMDGQKMMSDIAAGGDKANDAFFATITALSGIDDELKKNQAGVALFGTKWEDVKSSALLALDPTKDALGEVAGAAEKAGEAVNDNFGTRLASFLRTAQSSLEPFGIALLSIAEDILPILVSALEKATSFFQALPGPVQKAIAIFGLLAVALGPVMMFLGSLMALFSGISGAVGMLSGGIGRLIGLFNGMSGAIARVTSGFKGLGGVLAGIPKIFNVLKSVIMSFGRTLLPLLLNPWTLAIAAIIAAVVGLVYLIVQNWNKISSATRNIFGSIVSFLSNTWNSIVATAKSILSALVSFVIGIFNKIKSSAVNIMSATANGIKMAWNGIVSFFSALLNRLLGVFRAIFTAIKSVVVTTTQAISSFLRMIWSSIYNFLAVTARRIYAAVRSAFLALKNAIVNIVTALWNWLKMIWISIYNFLKNIAIRIKNTVVQAFTAMKNAVISIVNRLKSGVISAFNAVIAGAKKLAEAIMSTVVSAFNAALKAATKFVKKASNLGVDVARGIAKGISSGAKWVMDAMGNLVDDAIAWFKKKFGIHSPSRVMRALAYHVPEGQALGIEDGQPLVEEAMENLTDISAMETDMKWNIHEPDMDFASMIASNIPIDSSFDPNYFQPGGGYQQSGESGLWIEQLILQVQNLPTMQELENLKQQLQNIATDIFFTKATQME</sequence>
<keyword evidence="6" id="KW-1185">Reference proteome</keyword>
<dbReference type="InterPro" id="IPR010090">
    <property type="entry name" value="Phage_tape_meas"/>
</dbReference>
<feature type="domain" description="Phage tail tape measure protein" evidence="4">
    <location>
        <begin position="248"/>
        <end position="444"/>
    </location>
</feature>
<dbReference type="PANTHER" id="PTHR37813:SF1">
    <property type="entry name" value="FELS-2 PROPHAGE PROTEIN"/>
    <property type="match status" value="1"/>
</dbReference>
<dbReference type="EMBL" id="CP147404">
    <property type="protein sequence ID" value="WXB91863.1"/>
    <property type="molecule type" value="Genomic_DNA"/>
</dbReference>
<organism evidence="5 6">
    <name type="scientific">Bacillus kandeliae</name>
    <dbReference type="NCBI Taxonomy" id="3129297"/>
    <lineage>
        <taxon>Bacteria</taxon>
        <taxon>Bacillati</taxon>
        <taxon>Bacillota</taxon>
        <taxon>Bacilli</taxon>
        <taxon>Bacillales</taxon>
        <taxon>Bacillaceae</taxon>
        <taxon>Bacillus</taxon>
    </lineage>
</organism>
<dbReference type="PANTHER" id="PTHR37813">
    <property type="entry name" value="FELS-2 PROPHAGE PROTEIN"/>
    <property type="match status" value="1"/>
</dbReference>
<keyword evidence="3" id="KW-1133">Transmembrane helix</keyword>
<accession>A0ABZ2N2N2</accession>
<feature type="transmembrane region" description="Helical" evidence="3">
    <location>
        <begin position="763"/>
        <end position="781"/>
    </location>
</feature>
<gene>
    <name evidence="5" type="ORF">WDJ61_11345</name>
</gene>
<keyword evidence="2" id="KW-0175">Coiled coil</keyword>
<evidence type="ECO:0000313" key="5">
    <source>
        <dbReference type="EMBL" id="WXB91863.1"/>
    </source>
</evidence>
<dbReference type="Proteomes" id="UP001387364">
    <property type="component" value="Chromosome"/>
</dbReference>
<dbReference type="SUPFAM" id="SSF48371">
    <property type="entry name" value="ARM repeat"/>
    <property type="match status" value="1"/>
</dbReference>
<keyword evidence="3" id="KW-0472">Membrane</keyword>
<evidence type="ECO:0000256" key="2">
    <source>
        <dbReference type="SAM" id="Coils"/>
    </source>
</evidence>
<reference evidence="5 6" key="1">
    <citation type="submission" date="2024-02" db="EMBL/GenBank/DDBJ databases">
        <title>Seven novel Bacillus-like species.</title>
        <authorList>
            <person name="Liu G."/>
        </authorList>
    </citation>
    <scope>NUCLEOTIDE SEQUENCE [LARGE SCALE GENOMIC DNA]</scope>
    <source>
        <strain evidence="5 6">FJAT-52991</strain>
    </source>
</reference>
<feature type="transmembrane region" description="Helical" evidence="3">
    <location>
        <begin position="793"/>
        <end position="816"/>
    </location>
</feature>
<feature type="transmembrane region" description="Helical" evidence="3">
    <location>
        <begin position="562"/>
        <end position="583"/>
    </location>
</feature>
<feature type="transmembrane region" description="Helical" evidence="3">
    <location>
        <begin position="720"/>
        <end position="743"/>
    </location>
</feature>
<keyword evidence="1" id="KW-1188">Viral release from host cell</keyword>
<dbReference type="RefSeq" id="WP_338749780.1">
    <property type="nucleotide sequence ID" value="NZ_CP147404.1"/>
</dbReference>
<feature type="coiled-coil region" evidence="2">
    <location>
        <begin position="58"/>
        <end position="142"/>
    </location>
</feature>
<feature type="transmembrane region" description="Helical" evidence="3">
    <location>
        <begin position="537"/>
        <end position="555"/>
    </location>
</feature>
<evidence type="ECO:0000256" key="3">
    <source>
        <dbReference type="SAM" id="Phobius"/>
    </source>
</evidence>
<protein>
    <submittedName>
        <fullName evidence="5">Phage tail tape measure protein</fullName>
    </submittedName>
</protein>
<dbReference type="NCBIfam" id="TIGR01760">
    <property type="entry name" value="tape_meas_TP901"/>
    <property type="match status" value="1"/>
</dbReference>
<evidence type="ECO:0000313" key="6">
    <source>
        <dbReference type="Proteomes" id="UP001387364"/>
    </source>
</evidence>
<keyword evidence="3" id="KW-0812">Transmembrane</keyword>